<feature type="transmembrane region" description="Helical" evidence="10">
    <location>
        <begin position="12"/>
        <end position="40"/>
    </location>
</feature>
<dbReference type="Pfam" id="PF02518">
    <property type="entry name" value="HATPase_c"/>
    <property type="match status" value="1"/>
</dbReference>
<evidence type="ECO:0000256" key="3">
    <source>
        <dbReference type="ARBA" id="ARBA00012438"/>
    </source>
</evidence>
<dbReference type="PANTHER" id="PTHR42878:SF7">
    <property type="entry name" value="SENSOR HISTIDINE KINASE GLRK"/>
    <property type="match status" value="1"/>
</dbReference>
<evidence type="ECO:0000256" key="4">
    <source>
        <dbReference type="ARBA" id="ARBA00022553"/>
    </source>
</evidence>
<keyword evidence="10" id="KW-1133">Transmembrane helix</keyword>
<keyword evidence="5" id="KW-0808">Transferase</keyword>
<dbReference type="Pfam" id="PF00512">
    <property type="entry name" value="HisKA"/>
    <property type="match status" value="1"/>
</dbReference>
<keyword evidence="4" id="KW-0597">Phosphoprotein</keyword>
<dbReference type="GO" id="GO:0007234">
    <property type="term" value="P:osmosensory signaling via phosphorelay pathway"/>
    <property type="evidence" value="ECO:0007669"/>
    <property type="project" value="TreeGrafter"/>
</dbReference>
<evidence type="ECO:0000256" key="6">
    <source>
        <dbReference type="ARBA" id="ARBA00022741"/>
    </source>
</evidence>
<dbReference type="PROSITE" id="PS50109">
    <property type="entry name" value="HIS_KIN"/>
    <property type="match status" value="1"/>
</dbReference>
<feature type="domain" description="Histidine kinase" evidence="11">
    <location>
        <begin position="137"/>
        <end position="352"/>
    </location>
</feature>
<comment type="catalytic activity">
    <reaction evidence="1">
        <text>ATP + protein L-histidine = ADP + protein N-phospho-L-histidine.</text>
        <dbReference type="EC" id="2.7.13.3"/>
    </reaction>
</comment>
<dbReference type="SUPFAM" id="SSF55874">
    <property type="entry name" value="ATPase domain of HSP90 chaperone/DNA topoisomerase II/histidine kinase"/>
    <property type="match status" value="1"/>
</dbReference>
<dbReference type="GO" id="GO:0005524">
    <property type="term" value="F:ATP binding"/>
    <property type="evidence" value="ECO:0007669"/>
    <property type="project" value="UniProtKB-KW"/>
</dbReference>
<dbReference type="InterPro" id="IPR050351">
    <property type="entry name" value="BphY/WalK/GraS-like"/>
</dbReference>
<evidence type="ECO:0000256" key="7">
    <source>
        <dbReference type="ARBA" id="ARBA00022777"/>
    </source>
</evidence>
<dbReference type="InterPro" id="IPR004358">
    <property type="entry name" value="Sig_transdc_His_kin-like_C"/>
</dbReference>
<dbReference type="Proteomes" id="UP000824193">
    <property type="component" value="Unassembled WGS sequence"/>
</dbReference>
<dbReference type="Gene3D" id="3.30.565.10">
    <property type="entry name" value="Histidine kinase-like ATPase, C-terminal domain"/>
    <property type="match status" value="1"/>
</dbReference>
<evidence type="ECO:0000256" key="1">
    <source>
        <dbReference type="ARBA" id="ARBA00000085"/>
    </source>
</evidence>
<dbReference type="SMART" id="SM00388">
    <property type="entry name" value="HisKA"/>
    <property type="match status" value="1"/>
</dbReference>
<keyword evidence="7 12" id="KW-0418">Kinase</keyword>
<reference evidence="12" key="2">
    <citation type="submission" date="2021-04" db="EMBL/GenBank/DDBJ databases">
        <authorList>
            <person name="Gilroy R."/>
        </authorList>
    </citation>
    <scope>NUCLEOTIDE SEQUENCE</scope>
    <source>
        <strain evidence="12">2239</strain>
    </source>
</reference>
<dbReference type="GO" id="GO:0000155">
    <property type="term" value="F:phosphorelay sensor kinase activity"/>
    <property type="evidence" value="ECO:0007669"/>
    <property type="project" value="InterPro"/>
</dbReference>
<keyword evidence="6" id="KW-0547">Nucleotide-binding</keyword>
<dbReference type="Gene3D" id="1.10.287.130">
    <property type="match status" value="1"/>
</dbReference>
<name>A0A9D2ADU5_9FIRM</name>
<comment type="caution">
    <text evidence="12">The sequence shown here is derived from an EMBL/GenBank/DDBJ whole genome shotgun (WGS) entry which is preliminary data.</text>
</comment>
<protein>
    <recommendedName>
        <fullName evidence="3">histidine kinase</fullName>
        <ecNumber evidence="3">2.7.13.3</ecNumber>
    </recommendedName>
</protein>
<dbReference type="EC" id="2.7.13.3" evidence="3"/>
<keyword evidence="10" id="KW-0472">Membrane</keyword>
<dbReference type="PANTHER" id="PTHR42878">
    <property type="entry name" value="TWO-COMPONENT HISTIDINE KINASE"/>
    <property type="match status" value="1"/>
</dbReference>
<feature type="transmembrane region" description="Helical" evidence="10">
    <location>
        <begin position="52"/>
        <end position="73"/>
    </location>
</feature>
<reference evidence="12" key="1">
    <citation type="journal article" date="2021" name="PeerJ">
        <title>Extensive microbial diversity within the chicken gut microbiome revealed by metagenomics and culture.</title>
        <authorList>
            <person name="Gilroy R."/>
            <person name="Ravi A."/>
            <person name="Getino M."/>
            <person name="Pursley I."/>
            <person name="Horton D.L."/>
            <person name="Alikhan N.F."/>
            <person name="Baker D."/>
            <person name="Gharbi K."/>
            <person name="Hall N."/>
            <person name="Watson M."/>
            <person name="Adriaenssens E.M."/>
            <person name="Foster-Nyarko E."/>
            <person name="Jarju S."/>
            <person name="Secka A."/>
            <person name="Antonio M."/>
            <person name="Oren A."/>
            <person name="Chaudhuri R.R."/>
            <person name="La Ragione R."/>
            <person name="Hildebrand F."/>
            <person name="Pallen M.J."/>
        </authorList>
    </citation>
    <scope>NUCLEOTIDE SEQUENCE</scope>
    <source>
        <strain evidence="12">2239</strain>
    </source>
</reference>
<evidence type="ECO:0000256" key="2">
    <source>
        <dbReference type="ARBA" id="ARBA00004370"/>
    </source>
</evidence>
<evidence type="ECO:0000256" key="9">
    <source>
        <dbReference type="ARBA" id="ARBA00023012"/>
    </source>
</evidence>
<dbReference type="EMBL" id="DXFW01000022">
    <property type="protein sequence ID" value="HIX06009.1"/>
    <property type="molecule type" value="Genomic_DNA"/>
</dbReference>
<dbReference type="SMART" id="SM00387">
    <property type="entry name" value="HATPase_c"/>
    <property type="match status" value="1"/>
</dbReference>
<sequence length="377" mass="41530">MKSRHFCSQGQFLVFVLCSLCTFFALLGGWSAAIALGLLAPEGWASPFAVPLFLLSVLLLSLLAGAAAAAAFYPFAQALQHDMVLFDQQLKDMCENRYPSPHSDCGVAELDSVARSICDLGGEVQYSLTNYKESIDAFIHEIKTPLTGIIGYTELLKNEPSLSGETREYLDYILAESTRLNNLSRKIIYFLSVSKQQICWKQQSACHLIESAVLSTRARARLTEVRVLSLCSERAYLYGDEELLTTCLVNLLDNAIKASSPGSTVEVRVLDSDGAVQQIEVCDHGVGIEAKDQKKVFQPFFMLRKNKDPLNNGLGLGLATCQAVAQAHHCNLSLSSAPGKGTTVRLECPWLEYQTRYRAEHLVRETPNCIIPMSPNP</sequence>
<accession>A0A9D2ADU5</accession>
<gene>
    <name evidence="12" type="ORF">H9865_07915</name>
</gene>
<evidence type="ECO:0000256" key="10">
    <source>
        <dbReference type="SAM" id="Phobius"/>
    </source>
</evidence>
<proteinExistence type="predicted"/>
<dbReference type="GO" id="GO:0000156">
    <property type="term" value="F:phosphorelay response regulator activity"/>
    <property type="evidence" value="ECO:0007669"/>
    <property type="project" value="TreeGrafter"/>
</dbReference>
<evidence type="ECO:0000313" key="13">
    <source>
        <dbReference type="Proteomes" id="UP000824193"/>
    </source>
</evidence>
<evidence type="ECO:0000313" key="12">
    <source>
        <dbReference type="EMBL" id="HIX06009.1"/>
    </source>
</evidence>
<dbReference type="PRINTS" id="PR00344">
    <property type="entry name" value="BCTRLSENSOR"/>
</dbReference>
<dbReference type="InterPro" id="IPR003661">
    <property type="entry name" value="HisK_dim/P_dom"/>
</dbReference>
<keyword evidence="8" id="KW-0067">ATP-binding</keyword>
<dbReference type="InterPro" id="IPR003594">
    <property type="entry name" value="HATPase_dom"/>
</dbReference>
<dbReference type="CDD" id="cd00082">
    <property type="entry name" value="HisKA"/>
    <property type="match status" value="1"/>
</dbReference>
<dbReference type="GO" id="GO:0030295">
    <property type="term" value="F:protein kinase activator activity"/>
    <property type="evidence" value="ECO:0007669"/>
    <property type="project" value="TreeGrafter"/>
</dbReference>
<keyword evidence="10" id="KW-0812">Transmembrane</keyword>
<evidence type="ECO:0000256" key="5">
    <source>
        <dbReference type="ARBA" id="ARBA00022679"/>
    </source>
</evidence>
<dbReference type="InterPro" id="IPR005467">
    <property type="entry name" value="His_kinase_dom"/>
</dbReference>
<dbReference type="InterPro" id="IPR036890">
    <property type="entry name" value="HATPase_C_sf"/>
</dbReference>
<organism evidence="12 13">
    <name type="scientific">Candidatus Allofournierella pullicola</name>
    <dbReference type="NCBI Taxonomy" id="2838596"/>
    <lineage>
        <taxon>Bacteria</taxon>
        <taxon>Bacillati</taxon>
        <taxon>Bacillota</taxon>
        <taxon>Clostridia</taxon>
        <taxon>Eubacteriales</taxon>
        <taxon>Oscillospiraceae</taxon>
        <taxon>Allofournierella</taxon>
    </lineage>
</organism>
<dbReference type="AlphaFoldDB" id="A0A9D2ADU5"/>
<keyword evidence="9" id="KW-0902">Two-component regulatory system</keyword>
<dbReference type="SUPFAM" id="SSF47384">
    <property type="entry name" value="Homodimeric domain of signal transducing histidine kinase"/>
    <property type="match status" value="1"/>
</dbReference>
<evidence type="ECO:0000256" key="8">
    <source>
        <dbReference type="ARBA" id="ARBA00022840"/>
    </source>
</evidence>
<dbReference type="InterPro" id="IPR036097">
    <property type="entry name" value="HisK_dim/P_sf"/>
</dbReference>
<comment type="subcellular location">
    <subcellularLocation>
        <location evidence="2">Membrane</location>
    </subcellularLocation>
</comment>
<evidence type="ECO:0000259" key="11">
    <source>
        <dbReference type="PROSITE" id="PS50109"/>
    </source>
</evidence>